<accession>A0A920BSS0</accession>
<evidence type="ECO:0000256" key="1">
    <source>
        <dbReference type="SAM" id="Coils"/>
    </source>
</evidence>
<reference evidence="2" key="1">
    <citation type="submission" date="2021-03" db="EMBL/GenBank/DDBJ databases">
        <title>Antimicrobial resistance genes in bacteria isolated from Japanese honey, and their potential for conferring macrolide and lincosamide resistance in the American foulbrood pathogen Paenibacillus larvae.</title>
        <authorList>
            <person name="Okamoto M."/>
            <person name="Kumagai M."/>
            <person name="Kanamori H."/>
            <person name="Takamatsu D."/>
        </authorList>
    </citation>
    <scope>NUCLEOTIDE SEQUENCE</scope>
    <source>
        <strain evidence="2">J27TS8</strain>
    </source>
</reference>
<sequence>MKAKLLGDVKIYTEKQWKSTEKYYLKKLKNETEKTERAQEAVRNLTKQLVNKNQEIEKLTFFVEMLSTALEASCKAIEALKEQKAN</sequence>
<keyword evidence="3" id="KW-1185">Reference proteome</keyword>
<dbReference type="Proteomes" id="UP000682111">
    <property type="component" value="Unassembled WGS sequence"/>
</dbReference>
<evidence type="ECO:0000313" key="3">
    <source>
        <dbReference type="Proteomes" id="UP000682111"/>
    </source>
</evidence>
<dbReference type="RefSeq" id="WP_212933180.1">
    <property type="nucleotide sequence ID" value="NZ_BORC01000001.1"/>
</dbReference>
<feature type="coiled-coil region" evidence="1">
    <location>
        <begin position="25"/>
        <end position="55"/>
    </location>
</feature>
<keyword evidence="1" id="KW-0175">Coiled coil</keyword>
<evidence type="ECO:0000313" key="2">
    <source>
        <dbReference type="EMBL" id="GIN60502.1"/>
    </source>
</evidence>
<dbReference type="AlphaFoldDB" id="A0A920BSS0"/>
<dbReference type="EMBL" id="BORC01000001">
    <property type="protein sequence ID" value="GIN60502.1"/>
    <property type="molecule type" value="Genomic_DNA"/>
</dbReference>
<gene>
    <name evidence="2" type="ORF">J27TS8_04950</name>
</gene>
<comment type="caution">
    <text evidence="2">The sequence shown here is derived from an EMBL/GenBank/DDBJ whole genome shotgun (WGS) entry which is preliminary data.</text>
</comment>
<protein>
    <submittedName>
        <fullName evidence="2">Uncharacterized protein</fullName>
    </submittedName>
</protein>
<proteinExistence type="predicted"/>
<name>A0A920BSS0_9BACI</name>
<organism evidence="2 3">
    <name type="scientific">Robertmurraya siralis</name>
    <dbReference type="NCBI Taxonomy" id="77777"/>
    <lineage>
        <taxon>Bacteria</taxon>
        <taxon>Bacillati</taxon>
        <taxon>Bacillota</taxon>
        <taxon>Bacilli</taxon>
        <taxon>Bacillales</taxon>
        <taxon>Bacillaceae</taxon>
        <taxon>Robertmurraya</taxon>
    </lineage>
</organism>